<comment type="similarity">
    <text evidence="1">Belongs to the peptidase A1 family.</text>
</comment>
<dbReference type="PROSITE" id="PS51767">
    <property type="entry name" value="PEPTIDASE_A1"/>
    <property type="match status" value="1"/>
</dbReference>
<dbReference type="SUPFAM" id="SSF50630">
    <property type="entry name" value="Acid proteases"/>
    <property type="match status" value="1"/>
</dbReference>
<gene>
    <name evidence="6" type="ORF">EIP91_008181</name>
</gene>
<dbReference type="Proteomes" id="UP000292702">
    <property type="component" value="Unassembled WGS sequence"/>
</dbReference>
<name>A0A4R0R8W5_9APHY</name>
<dbReference type="OrthoDB" id="771136at2759"/>
<dbReference type="PRINTS" id="PR00792">
    <property type="entry name" value="PEPSIN"/>
</dbReference>
<dbReference type="AlphaFoldDB" id="A0A4R0R8W5"/>
<comment type="caution">
    <text evidence="6">The sequence shown here is derived from an EMBL/GenBank/DDBJ whole genome shotgun (WGS) entry which is preliminary data.</text>
</comment>
<keyword evidence="3" id="KW-1015">Disulfide bond</keyword>
<dbReference type="Gene3D" id="2.40.70.10">
    <property type="entry name" value="Acid Proteases"/>
    <property type="match status" value="2"/>
</dbReference>
<evidence type="ECO:0000256" key="4">
    <source>
        <dbReference type="SAM" id="Phobius"/>
    </source>
</evidence>
<dbReference type="CDD" id="cd05471">
    <property type="entry name" value="pepsin_like"/>
    <property type="match status" value="1"/>
</dbReference>
<feature type="domain" description="Peptidase A1" evidence="5">
    <location>
        <begin position="116"/>
        <end position="457"/>
    </location>
</feature>
<keyword evidence="4" id="KW-0472">Membrane</keyword>
<accession>A0A4R0R8W5</accession>
<dbReference type="InterPro" id="IPR001461">
    <property type="entry name" value="Aspartic_peptidase_A1"/>
</dbReference>
<feature type="disulfide bond" evidence="3">
    <location>
        <begin position="145"/>
        <end position="150"/>
    </location>
</feature>
<organism evidence="6 7">
    <name type="scientific">Steccherinum ochraceum</name>
    <dbReference type="NCBI Taxonomy" id="92696"/>
    <lineage>
        <taxon>Eukaryota</taxon>
        <taxon>Fungi</taxon>
        <taxon>Dikarya</taxon>
        <taxon>Basidiomycota</taxon>
        <taxon>Agaricomycotina</taxon>
        <taxon>Agaricomycetes</taxon>
        <taxon>Polyporales</taxon>
        <taxon>Steccherinaceae</taxon>
        <taxon>Steccherinum</taxon>
    </lineage>
</organism>
<dbReference type="GO" id="GO:0004190">
    <property type="term" value="F:aspartic-type endopeptidase activity"/>
    <property type="evidence" value="ECO:0007669"/>
    <property type="project" value="InterPro"/>
</dbReference>
<feature type="disulfide bond" evidence="3">
    <location>
        <begin position="378"/>
        <end position="412"/>
    </location>
</feature>
<protein>
    <recommendedName>
        <fullName evidence="5">Peptidase A1 domain-containing protein</fullName>
    </recommendedName>
</protein>
<reference evidence="6 7" key="1">
    <citation type="submission" date="2018-11" db="EMBL/GenBank/DDBJ databases">
        <title>Genome assembly of Steccherinum ochraceum LE-BIN_3174, the white-rot fungus of the Steccherinaceae family (The Residual Polyporoid clade, Polyporales, Basidiomycota).</title>
        <authorList>
            <person name="Fedorova T.V."/>
            <person name="Glazunova O.A."/>
            <person name="Landesman E.O."/>
            <person name="Moiseenko K.V."/>
            <person name="Psurtseva N.V."/>
            <person name="Savinova O.S."/>
            <person name="Shakhova N.V."/>
            <person name="Tyazhelova T.V."/>
            <person name="Vasina D.V."/>
        </authorList>
    </citation>
    <scope>NUCLEOTIDE SEQUENCE [LARGE SCALE GENOMIC DNA]</scope>
    <source>
        <strain evidence="6 7">LE-BIN_3174</strain>
    </source>
</reference>
<evidence type="ECO:0000256" key="2">
    <source>
        <dbReference type="PIRSR" id="PIRSR601461-1"/>
    </source>
</evidence>
<feature type="active site" evidence="2">
    <location>
        <position position="343"/>
    </location>
</feature>
<dbReference type="EMBL" id="RWJN01000448">
    <property type="protein sequence ID" value="TCD61595.1"/>
    <property type="molecule type" value="Genomic_DNA"/>
</dbReference>
<dbReference type="InterPro" id="IPR021109">
    <property type="entry name" value="Peptidase_aspartic_dom_sf"/>
</dbReference>
<dbReference type="PANTHER" id="PTHR47966:SF74">
    <property type="entry name" value="AGR407CP"/>
    <property type="match status" value="1"/>
</dbReference>
<feature type="transmembrane region" description="Helical" evidence="4">
    <location>
        <begin position="12"/>
        <end position="32"/>
    </location>
</feature>
<sequence length="613" mass="64189">MQQPRPRHQSVSGWLFPVALAVAVSLCLFLGLDVPVPRVAAHPLQDLAVRSPVLGTAPQTLLKRVRPPTRRGIAPRQLLEGVQNVGGDGMNNTSGNLTSLNSVVVPVALSEDGQSYYIVIQAGNTNFRAALDTASADLWLVASSCKTAACAPAPKYQLAYQSGTFGAVNGNQTAFDTSFADGTSATGFVALETVQISNLTVPGQAFGVVTATNVTSGSQISGVLGLGFPRLSRIFNAVANATPIFSTMSERGQLNYPLFGLSLTRNQSGSLSFGAIDGTVVKNNSLIEWSEVVPFSPFNTESNVSSYLQWTIPLTGLAVNGTSIPPSPTYPSDTSNHSLALFDVGTSGIFGPYQDVTRMFAQIDGARLVSDGQWAVPCDANETIAFQFGGTTFALEPTDYLIGPIDSNPDLCLSWPRATAPSSDGVDWQLGSAFMRTVYSIFSLGIDTKEPPMIGLYPLNNATAPAQPFDEVLSFFSTASETIATTLPNFPIPTPSFTTPLYAFNTSVPAPAGEIVSSGLATSTYSAALGTHHANATAISFITPSPTLATFLITDPAGHTFTSVSTAAQESVTLGQPPGWSAASVGLAFPGRMALVGCALSFIVSFVATFHLS</sequence>
<evidence type="ECO:0000256" key="1">
    <source>
        <dbReference type="ARBA" id="ARBA00007447"/>
    </source>
</evidence>
<evidence type="ECO:0000313" key="7">
    <source>
        <dbReference type="Proteomes" id="UP000292702"/>
    </source>
</evidence>
<evidence type="ECO:0000256" key="3">
    <source>
        <dbReference type="PIRSR" id="PIRSR601461-2"/>
    </source>
</evidence>
<dbReference type="InterPro" id="IPR034164">
    <property type="entry name" value="Pepsin-like_dom"/>
</dbReference>
<keyword evidence="4" id="KW-1133">Transmembrane helix</keyword>
<keyword evidence="4" id="KW-0812">Transmembrane</keyword>
<evidence type="ECO:0000313" key="6">
    <source>
        <dbReference type="EMBL" id="TCD61595.1"/>
    </source>
</evidence>
<evidence type="ECO:0000259" key="5">
    <source>
        <dbReference type="PROSITE" id="PS51767"/>
    </source>
</evidence>
<dbReference type="GO" id="GO:0006508">
    <property type="term" value="P:proteolysis"/>
    <property type="evidence" value="ECO:0007669"/>
    <property type="project" value="InterPro"/>
</dbReference>
<dbReference type="InterPro" id="IPR033121">
    <property type="entry name" value="PEPTIDASE_A1"/>
</dbReference>
<feature type="active site" evidence="2">
    <location>
        <position position="132"/>
    </location>
</feature>
<dbReference type="PANTHER" id="PTHR47966">
    <property type="entry name" value="BETA-SITE APP-CLEAVING ENZYME, ISOFORM A-RELATED"/>
    <property type="match status" value="1"/>
</dbReference>
<proteinExistence type="inferred from homology"/>
<dbReference type="Pfam" id="PF00026">
    <property type="entry name" value="Asp"/>
    <property type="match status" value="1"/>
</dbReference>
<keyword evidence="7" id="KW-1185">Reference proteome</keyword>